<keyword evidence="5" id="KW-0239">DNA-directed DNA polymerase</keyword>
<dbReference type="EC" id="2.7.7.7" evidence="1"/>
<dbReference type="InterPro" id="IPR008921">
    <property type="entry name" value="DNA_pol3_clamp-load_cplx_C"/>
</dbReference>
<dbReference type="GO" id="GO:0009360">
    <property type="term" value="C:DNA polymerase III complex"/>
    <property type="evidence" value="ECO:0007669"/>
    <property type="project" value="TreeGrafter"/>
</dbReference>
<evidence type="ECO:0000313" key="9">
    <source>
        <dbReference type="Proteomes" id="UP000238392"/>
    </source>
</evidence>
<dbReference type="GO" id="GO:0003677">
    <property type="term" value="F:DNA binding"/>
    <property type="evidence" value="ECO:0007669"/>
    <property type="project" value="InterPro"/>
</dbReference>
<dbReference type="EMBL" id="PVTQ01000003">
    <property type="protein sequence ID" value="PRY91771.1"/>
    <property type="molecule type" value="Genomic_DNA"/>
</dbReference>
<dbReference type="InterPro" id="IPR027417">
    <property type="entry name" value="P-loop_NTPase"/>
</dbReference>
<dbReference type="RefSeq" id="WP_106263429.1">
    <property type="nucleotide sequence ID" value="NZ_PVTQ01000003.1"/>
</dbReference>
<comment type="caution">
    <text evidence="8">The sequence shown here is derived from an EMBL/GenBank/DDBJ whole genome shotgun (WGS) entry which is preliminary data.</text>
</comment>
<comment type="similarity">
    <text evidence="6">Belongs to the DNA polymerase HolA subunit family.</text>
</comment>
<dbReference type="OrthoDB" id="9804983at2"/>
<gene>
    <name evidence="8" type="ORF">CLV74_103360</name>
</gene>
<dbReference type="InterPro" id="IPR005790">
    <property type="entry name" value="DNA_polIII_delta"/>
</dbReference>
<evidence type="ECO:0000256" key="7">
    <source>
        <dbReference type="ARBA" id="ARBA00049244"/>
    </source>
</evidence>
<dbReference type="PANTHER" id="PTHR34388">
    <property type="entry name" value="DNA POLYMERASE III SUBUNIT DELTA"/>
    <property type="match status" value="1"/>
</dbReference>
<dbReference type="AlphaFoldDB" id="A0A2T0WYL3"/>
<accession>A0A2T0WYL3</accession>
<evidence type="ECO:0000256" key="1">
    <source>
        <dbReference type="ARBA" id="ARBA00012417"/>
    </source>
</evidence>
<keyword evidence="3" id="KW-0548">Nucleotidyltransferase</keyword>
<dbReference type="Gene3D" id="3.40.50.300">
    <property type="entry name" value="P-loop containing nucleotide triphosphate hydrolases"/>
    <property type="match status" value="1"/>
</dbReference>
<comment type="catalytic activity">
    <reaction evidence="7">
        <text>DNA(n) + a 2'-deoxyribonucleoside 5'-triphosphate = DNA(n+1) + diphosphate</text>
        <dbReference type="Rhea" id="RHEA:22508"/>
        <dbReference type="Rhea" id="RHEA-COMP:17339"/>
        <dbReference type="Rhea" id="RHEA-COMP:17340"/>
        <dbReference type="ChEBI" id="CHEBI:33019"/>
        <dbReference type="ChEBI" id="CHEBI:61560"/>
        <dbReference type="ChEBI" id="CHEBI:173112"/>
        <dbReference type="EC" id="2.7.7.7"/>
    </reaction>
</comment>
<dbReference type="NCBIfam" id="TIGR01128">
    <property type="entry name" value="holA"/>
    <property type="match status" value="1"/>
</dbReference>
<evidence type="ECO:0000256" key="4">
    <source>
        <dbReference type="ARBA" id="ARBA00022705"/>
    </source>
</evidence>
<evidence type="ECO:0000256" key="2">
    <source>
        <dbReference type="ARBA" id="ARBA00022679"/>
    </source>
</evidence>
<evidence type="ECO:0000256" key="5">
    <source>
        <dbReference type="ARBA" id="ARBA00022932"/>
    </source>
</evidence>
<organism evidence="8 9">
    <name type="scientific">Donghicola tyrosinivorans</name>
    <dbReference type="NCBI Taxonomy" id="1652492"/>
    <lineage>
        <taxon>Bacteria</taxon>
        <taxon>Pseudomonadati</taxon>
        <taxon>Pseudomonadota</taxon>
        <taxon>Alphaproteobacteria</taxon>
        <taxon>Rhodobacterales</taxon>
        <taxon>Roseobacteraceae</taxon>
        <taxon>Donghicola</taxon>
    </lineage>
</organism>
<keyword evidence="9" id="KW-1185">Reference proteome</keyword>
<dbReference type="SUPFAM" id="SSF48019">
    <property type="entry name" value="post-AAA+ oligomerization domain-like"/>
    <property type="match status" value="1"/>
</dbReference>
<dbReference type="GO" id="GO:0003887">
    <property type="term" value="F:DNA-directed DNA polymerase activity"/>
    <property type="evidence" value="ECO:0007669"/>
    <property type="project" value="UniProtKB-KW"/>
</dbReference>
<keyword evidence="2" id="KW-0808">Transferase</keyword>
<evidence type="ECO:0000313" key="8">
    <source>
        <dbReference type="EMBL" id="PRY91771.1"/>
    </source>
</evidence>
<proteinExistence type="inferred from homology"/>
<name>A0A2T0WYL3_9RHOB</name>
<sequence>MKLNPRDARSYIARPDPTRPGILLYGADPMRVADRRQKIITALIGPEGEGEMRLTRINGADLRKDGALLTDAIKEQGFFPGARCAFVEDATDGCAKAIQNALESWSQGDANIVITAGQLAAKSALRKLFETHQSAYALGIYNDPPGRDEIEATVQEAGLGPLDRDAMDALIALAQTIEPGDLRQTIEKLALYKYQDSSPVTVADITACAPASVEAEVDDLLDIVANGTPHLLGPVLRRLEAQGSNPTALMIMALRHFRTLHVVASAPGGAAAGVAALKPPVFGPRRSKLERQGNRWSVERLQRAITLLVDTDLTLRSAGQTAPQMALVERALLRLTMMNR</sequence>
<evidence type="ECO:0000256" key="3">
    <source>
        <dbReference type="ARBA" id="ARBA00022695"/>
    </source>
</evidence>
<dbReference type="GO" id="GO:0006261">
    <property type="term" value="P:DNA-templated DNA replication"/>
    <property type="evidence" value="ECO:0007669"/>
    <property type="project" value="TreeGrafter"/>
</dbReference>
<dbReference type="Gene3D" id="1.20.272.10">
    <property type="match status" value="1"/>
</dbReference>
<protein>
    <recommendedName>
        <fullName evidence="1">DNA-directed DNA polymerase</fullName>
        <ecNumber evidence="1">2.7.7.7</ecNumber>
    </recommendedName>
</protein>
<evidence type="ECO:0000256" key="6">
    <source>
        <dbReference type="ARBA" id="ARBA00034754"/>
    </source>
</evidence>
<dbReference type="Proteomes" id="UP000238392">
    <property type="component" value="Unassembled WGS sequence"/>
</dbReference>
<reference evidence="8 9" key="1">
    <citation type="submission" date="2018-03" db="EMBL/GenBank/DDBJ databases">
        <title>Genomic Encyclopedia of Archaeal and Bacterial Type Strains, Phase II (KMG-II): from individual species to whole genera.</title>
        <authorList>
            <person name="Goeker M."/>
        </authorList>
    </citation>
    <scope>NUCLEOTIDE SEQUENCE [LARGE SCALE GENOMIC DNA]</scope>
    <source>
        <strain evidence="8 9">DSM 100212</strain>
    </source>
</reference>
<keyword evidence="4" id="KW-0235">DNA replication</keyword>
<dbReference type="PANTHER" id="PTHR34388:SF1">
    <property type="entry name" value="DNA POLYMERASE III SUBUNIT DELTA"/>
    <property type="match status" value="1"/>
</dbReference>